<evidence type="ECO:0000256" key="1">
    <source>
        <dbReference type="ARBA" id="ARBA00022527"/>
    </source>
</evidence>
<dbReference type="OrthoDB" id="6513151at2759"/>
<name>A0A2C9KUL1_BIOGL</name>
<dbReference type="VEuPathDB" id="VectorBase:BGLB023634"/>
<sequence>MEKRILTLRIRPTMIPQLFMSFSFEFQNCLVLESFSGKTLQDKLRFARRLPELAIRFYMNEIVFVISFLHSKQVIHR</sequence>
<keyword evidence="2" id="KW-0808">Transferase</keyword>
<dbReference type="Gene3D" id="1.10.510.10">
    <property type="entry name" value="Transferase(Phosphotransferase) domain 1"/>
    <property type="match status" value="1"/>
</dbReference>
<evidence type="ECO:0000256" key="3">
    <source>
        <dbReference type="ARBA" id="ARBA00022741"/>
    </source>
</evidence>
<dbReference type="InterPro" id="IPR000719">
    <property type="entry name" value="Prot_kinase_dom"/>
</dbReference>
<dbReference type="VEuPathDB" id="VectorBase:BGLAX_046144"/>
<organism evidence="7 8">
    <name type="scientific">Biomphalaria glabrata</name>
    <name type="common">Bloodfluke planorb</name>
    <name type="synonym">Freshwater snail</name>
    <dbReference type="NCBI Taxonomy" id="6526"/>
    <lineage>
        <taxon>Eukaryota</taxon>
        <taxon>Metazoa</taxon>
        <taxon>Spiralia</taxon>
        <taxon>Lophotrochozoa</taxon>
        <taxon>Mollusca</taxon>
        <taxon>Gastropoda</taxon>
        <taxon>Heterobranchia</taxon>
        <taxon>Euthyneura</taxon>
        <taxon>Panpulmonata</taxon>
        <taxon>Hygrophila</taxon>
        <taxon>Lymnaeoidea</taxon>
        <taxon>Planorbidae</taxon>
        <taxon>Biomphalaria</taxon>
    </lineage>
</organism>
<reference evidence="7" key="1">
    <citation type="submission" date="2020-05" db="UniProtKB">
        <authorList>
            <consortium name="EnsemblMetazoa"/>
        </authorList>
    </citation>
    <scope>IDENTIFICATION</scope>
    <source>
        <strain evidence="7">BB02</strain>
    </source>
</reference>
<dbReference type="KEGG" id="bgt:106067285"/>
<keyword evidence="1" id="KW-0723">Serine/threonine-protein kinase</keyword>
<dbReference type="PROSITE" id="PS50011">
    <property type="entry name" value="PROTEIN_KINASE_DOM"/>
    <property type="match status" value="1"/>
</dbReference>
<keyword evidence="3" id="KW-0547">Nucleotide-binding</keyword>
<feature type="domain" description="Protein kinase" evidence="6">
    <location>
        <begin position="1"/>
        <end position="77"/>
    </location>
</feature>
<dbReference type="Gene3D" id="3.30.200.20">
    <property type="entry name" value="Phosphorylase Kinase, domain 1"/>
    <property type="match status" value="1"/>
</dbReference>
<dbReference type="SUPFAM" id="SSF56112">
    <property type="entry name" value="Protein kinase-like (PK-like)"/>
    <property type="match status" value="1"/>
</dbReference>
<accession>A0A2C9KUL1</accession>
<keyword evidence="4" id="KW-0418">Kinase</keyword>
<evidence type="ECO:0000256" key="2">
    <source>
        <dbReference type="ARBA" id="ARBA00022679"/>
    </source>
</evidence>
<dbReference type="GO" id="GO:0004674">
    <property type="term" value="F:protein serine/threonine kinase activity"/>
    <property type="evidence" value="ECO:0007669"/>
    <property type="project" value="UniProtKB-KW"/>
</dbReference>
<dbReference type="InterPro" id="IPR011009">
    <property type="entry name" value="Kinase-like_dom_sf"/>
</dbReference>
<evidence type="ECO:0000256" key="4">
    <source>
        <dbReference type="ARBA" id="ARBA00022777"/>
    </source>
</evidence>
<dbReference type="Proteomes" id="UP000076420">
    <property type="component" value="Unassembled WGS sequence"/>
</dbReference>
<dbReference type="AlphaFoldDB" id="A0A2C9KUL1"/>
<evidence type="ECO:0000313" key="8">
    <source>
        <dbReference type="Proteomes" id="UP000076420"/>
    </source>
</evidence>
<dbReference type="EnsemblMetazoa" id="BGLB023634-RA">
    <property type="protein sequence ID" value="BGLB023634-PA"/>
    <property type="gene ID" value="BGLB023634"/>
</dbReference>
<gene>
    <name evidence="7" type="primary">106067285</name>
</gene>
<dbReference type="PANTHER" id="PTHR24351">
    <property type="entry name" value="RIBOSOMAL PROTEIN S6 KINASE"/>
    <property type="match status" value="1"/>
</dbReference>
<proteinExistence type="predicted"/>
<evidence type="ECO:0000259" key="6">
    <source>
        <dbReference type="PROSITE" id="PS50011"/>
    </source>
</evidence>
<evidence type="ECO:0000256" key="5">
    <source>
        <dbReference type="ARBA" id="ARBA00022840"/>
    </source>
</evidence>
<keyword evidence="5" id="KW-0067">ATP-binding</keyword>
<protein>
    <recommendedName>
        <fullName evidence="6">Protein kinase domain-containing protein</fullName>
    </recommendedName>
</protein>
<dbReference type="GO" id="GO:0005524">
    <property type="term" value="F:ATP binding"/>
    <property type="evidence" value="ECO:0007669"/>
    <property type="project" value="UniProtKB-KW"/>
</dbReference>
<evidence type="ECO:0000313" key="7">
    <source>
        <dbReference type="EnsemblMetazoa" id="BGLB023634-PA"/>
    </source>
</evidence>